<accession>A0ABR4FXK8</accession>
<dbReference type="Proteomes" id="UP001610563">
    <property type="component" value="Unassembled WGS sequence"/>
</dbReference>
<evidence type="ECO:0000256" key="2">
    <source>
        <dbReference type="SAM" id="Phobius"/>
    </source>
</evidence>
<gene>
    <name evidence="3" type="ORF">BJX66DRAFT_266847</name>
</gene>
<feature type="transmembrane region" description="Helical" evidence="2">
    <location>
        <begin position="265"/>
        <end position="285"/>
    </location>
</feature>
<reference evidence="3 4" key="1">
    <citation type="submission" date="2024-07" db="EMBL/GenBank/DDBJ databases">
        <title>Section-level genome sequencing and comparative genomics of Aspergillus sections Usti and Cavernicolus.</title>
        <authorList>
            <consortium name="Lawrence Berkeley National Laboratory"/>
            <person name="Nybo J.L."/>
            <person name="Vesth T.C."/>
            <person name="Theobald S."/>
            <person name="Frisvad J.C."/>
            <person name="Larsen T.O."/>
            <person name="Kjaerboelling I."/>
            <person name="Rothschild-Mancinelli K."/>
            <person name="Lyhne E.K."/>
            <person name="Kogle M.E."/>
            <person name="Barry K."/>
            <person name="Clum A."/>
            <person name="Na H."/>
            <person name="Ledsgaard L."/>
            <person name="Lin J."/>
            <person name="Lipzen A."/>
            <person name="Kuo A."/>
            <person name="Riley R."/>
            <person name="Mondo S."/>
            <person name="Labutti K."/>
            <person name="Haridas S."/>
            <person name="Pangalinan J."/>
            <person name="Salamov A.A."/>
            <person name="Simmons B.A."/>
            <person name="Magnuson J.K."/>
            <person name="Chen J."/>
            <person name="Drula E."/>
            <person name="Henrissat B."/>
            <person name="Wiebenga A."/>
            <person name="Lubbers R.J."/>
            <person name="Gomes A.C."/>
            <person name="Makela M.R."/>
            <person name="Stajich J."/>
            <person name="Grigoriev I.V."/>
            <person name="Mortensen U.H."/>
            <person name="De Vries R.P."/>
            <person name="Baker S.E."/>
            <person name="Andersen M.R."/>
        </authorList>
    </citation>
    <scope>NUCLEOTIDE SEQUENCE [LARGE SCALE GENOMIC DNA]</scope>
    <source>
        <strain evidence="3 4">CBS 209.92</strain>
    </source>
</reference>
<feature type="compositionally biased region" description="Basic and acidic residues" evidence="1">
    <location>
        <begin position="315"/>
        <end position="331"/>
    </location>
</feature>
<evidence type="ECO:0000256" key="1">
    <source>
        <dbReference type="SAM" id="MobiDB-lite"/>
    </source>
</evidence>
<keyword evidence="2" id="KW-0812">Transmembrane</keyword>
<comment type="caution">
    <text evidence="3">The sequence shown here is derived from an EMBL/GenBank/DDBJ whole genome shotgun (WGS) entry which is preliminary data.</text>
</comment>
<organism evidence="3 4">
    <name type="scientific">Aspergillus keveii</name>
    <dbReference type="NCBI Taxonomy" id="714993"/>
    <lineage>
        <taxon>Eukaryota</taxon>
        <taxon>Fungi</taxon>
        <taxon>Dikarya</taxon>
        <taxon>Ascomycota</taxon>
        <taxon>Pezizomycotina</taxon>
        <taxon>Eurotiomycetes</taxon>
        <taxon>Eurotiomycetidae</taxon>
        <taxon>Eurotiales</taxon>
        <taxon>Aspergillaceae</taxon>
        <taxon>Aspergillus</taxon>
        <taxon>Aspergillus subgen. Nidulantes</taxon>
    </lineage>
</organism>
<dbReference type="EMBL" id="JBFTWV010000086">
    <property type="protein sequence ID" value="KAL2788009.1"/>
    <property type="molecule type" value="Genomic_DNA"/>
</dbReference>
<sequence>MSRLEMPDLQYLGGLQTNGRSFERGVYFEQLRSIAGKLDILSRGAGAGASISFPKMEDAGEVSVDAGGAVINLESLQTVQGDLNLTDVAAAPLPALQSAGYIRIDGRLSYISLPDLKTAGAGRRPPTTTTTGARDDLSTGSGIYIDQYLSGIALEIPRLTYVEGDVEIRGAIIDLALPSLESVTGALYLSVRTSVGLPALRSAAEIGLFEVRGDASIPHLNPTNTTLLISSLPCSSFGAGLRDSPEYAERCAQYEEEKLSTGAKAAVGVVVPLVVLGIFLAILACHKRRVRRGEKAVGMVVGDVEMVDLPSTRGSGRDDGGDGDGDIERGRIPVTQPGRMESERSPTPPPPYEPRRE</sequence>
<keyword evidence="4" id="KW-1185">Reference proteome</keyword>
<keyword evidence="2" id="KW-1133">Transmembrane helix</keyword>
<keyword evidence="2" id="KW-0472">Membrane</keyword>
<proteinExistence type="predicted"/>
<evidence type="ECO:0000313" key="4">
    <source>
        <dbReference type="Proteomes" id="UP001610563"/>
    </source>
</evidence>
<protein>
    <submittedName>
        <fullName evidence="3">Uncharacterized protein</fullName>
    </submittedName>
</protein>
<name>A0ABR4FXK8_9EURO</name>
<feature type="region of interest" description="Disordered" evidence="1">
    <location>
        <begin position="308"/>
        <end position="357"/>
    </location>
</feature>
<evidence type="ECO:0000313" key="3">
    <source>
        <dbReference type="EMBL" id="KAL2788009.1"/>
    </source>
</evidence>
<feature type="compositionally biased region" description="Pro residues" evidence="1">
    <location>
        <begin position="346"/>
        <end position="357"/>
    </location>
</feature>